<dbReference type="eggNOG" id="ENOG5033IP9">
    <property type="taxonomic scope" value="Bacteria"/>
</dbReference>
<dbReference type="AlphaFoldDB" id="C5CGW9"/>
<protein>
    <submittedName>
        <fullName evidence="1">Uncharacterized protein</fullName>
    </submittedName>
</protein>
<dbReference type="STRING" id="521045.Kole_1957"/>
<name>C5CGW9_KOSOT</name>
<accession>C5CGW9</accession>
<sequence length="341" mass="38369">MVGTITYEFVRTYVAHIRNGIICTNINSIMCDGGVKMARSITIVDILNILGTLEDESGTQSSRNKFLNGYLQKLSSIEEVTGDATMLLDSLDTSDEKQVLLYERAYADLTNRLAEIAGFKVNYVKYSNRERITGIWEAGNDFKLKVAAFIPFEASQGRGISRHALLVLPEPVDFQRPFVTFMKLAEFLNMVVQINLPLSTIAGVLSIDDNYDKKLAPVMELSILAFKSKLAPFKRTATLQSEWDKEEIQTLLNKLKPATRVFLTILLDKESNASEIYAKMNPILTEMGEPEVKSPMAVGAIMGALSKHYAGIKEPLVFRKNRRYFINEKYRELLSELLSSL</sequence>
<keyword evidence="2" id="KW-1185">Reference proteome</keyword>
<dbReference type="EMBL" id="CP001634">
    <property type="protein sequence ID" value="ACR80638.1"/>
    <property type="molecule type" value="Genomic_DNA"/>
</dbReference>
<proteinExistence type="predicted"/>
<dbReference type="Proteomes" id="UP000002382">
    <property type="component" value="Chromosome"/>
</dbReference>
<reference evidence="1 2" key="2">
    <citation type="journal article" date="2011" name="J. Bacteriol.">
        <title>Genome Sequence of Kosmotoga olearia Strain TBF 19.5.1, a Thermophilic Bacterium with a Wide Growth Temperature Range, Isolated from the Troll B Oil Platform in the North Sea.</title>
        <authorList>
            <person name="Swithers K.S."/>
            <person name="Dipippo J.L."/>
            <person name="Bruce D.C."/>
            <person name="Detter C."/>
            <person name="Tapia R."/>
            <person name="Han S."/>
            <person name="Goodwin L.A."/>
            <person name="Han J."/>
            <person name="Woyke T."/>
            <person name="Pitluck S."/>
            <person name="Pennacchio L."/>
            <person name="Nolan M."/>
            <person name="Mikhailova N."/>
            <person name="Land M.L."/>
            <person name="Nesbo C.L."/>
            <person name="Gogarten J.P."/>
            <person name="Noll K.M."/>
        </authorList>
    </citation>
    <scope>NUCLEOTIDE SEQUENCE [LARGE SCALE GENOMIC DNA]</scope>
    <source>
        <strain evidence="2">ATCC BAA-1733 / DSM 21960 / TBF 19.5.1</strain>
    </source>
</reference>
<evidence type="ECO:0000313" key="2">
    <source>
        <dbReference type="Proteomes" id="UP000002382"/>
    </source>
</evidence>
<evidence type="ECO:0000313" key="1">
    <source>
        <dbReference type="EMBL" id="ACR80638.1"/>
    </source>
</evidence>
<dbReference type="HOGENOM" id="CLU_813254_0_0_0"/>
<gene>
    <name evidence="1" type="ordered locus">Kole_1957</name>
</gene>
<organism evidence="1 2">
    <name type="scientific">Kosmotoga olearia (strain ATCC BAA-1733 / DSM 21960 / TBF 19.5.1)</name>
    <dbReference type="NCBI Taxonomy" id="521045"/>
    <lineage>
        <taxon>Bacteria</taxon>
        <taxon>Thermotogati</taxon>
        <taxon>Thermotogota</taxon>
        <taxon>Thermotogae</taxon>
        <taxon>Kosmotogales</taxon>
        <taxon>Kosmotogaceae</taxon>
        <taxon>Kosmotoga</taxon>
    </lineage>
</organism>
<reference evidence="1 2" key="1">
    <citation type="submission" date="2009-06" db="EMBL/GenBank/DDBJ databases">
        <title>Complete sequence of Thermotogales bacterium TBF 19.5.1.</title>
        <authorList>
            <consortium name="US DOE Joint Genome Institute"/>
            <person name="Lucas S."/>
            <person name="Copeland A."/>
            <person name="Lapidus A."/>
            <person name="Glavina del Rio T."/>
            <person name="Tice H."/>
            <person name="Bruce D."/>
            <person name="Goodwin L."/>
            <person name="Pitluck S."/>
            <person name="Chertkov O."/>
            <person name="Brettin T."/>
            <person name="Detter J.C."/>
            <person name="Han C."/>
            <person name="Schmutz J."/>
            <person name="Larimer F."/>
            <person name="Land M."/>
            <person name="Hauser L."/>
            <person name="Kyrpides N."/>
            <person name="Ovchinnikova G."/>
            <person name="Noll K."/>
        </authorList>
    </citation>
    <scope>NUCLEOTIDE SEQUENCE [LARGE SCALE GENOMIC DNA]</scope>
    <source>
        <strain evidence="2">ATCC BAA-1733 / DSM 21960 / TBF 19.5.1</strain>
    </source>
</reference>
<dbReference type="KEGG" id="kol:Kole_1957"/>